<gene>
    <name evidence="3" type="ORF">KDK_45620</name>
</gene>
<dbReference type="Pfam" id="PF12706">
    <property type="entry name" value="Lactamase_B_2"/>
    <property type="match status" value="1"/>
</dbReference>
<comment type="caution">
    <text evidence="3">The sequence shown here is derived from an EMBL/GenBank/DDBJ whole genome shotgun (WGS) entry which is preliminary data.</text>
</comment>
<evidence type="ECO:0000259" key="2">
    <source>
        <dbReference type="Pfam" id="PF12706"/>
    </source>
</evidence>
<dbReference type="InterPro" id="IPR050114">
    <property type="entry name" value="UPF0173_UPF0282_UlaG_hydrolase"/>
</dbReference>
<dbReference type="SUPFAM" id="SSF56281">
    <property type="entry name" value="Metallo-hydrolase/oxidoreductase"/>
    <property type="match status" value="1"/>
</dbReference>
<dbReference type="RefSeq" id="WP_126552384.1">
    <property type="nucleotide sequence ID" value="NZ_BIFS01000001.1"/>
</dbReference>
<evidence type="ECO:0000256" key="1">
    <source>
        <dbReference type="ARBA" id="ARBA00022801"/>
    </source>
</evidence>
<dbReference type="EMBL" id="BIFS01000001">
    <property type="protein sequence ID" value="GCE20762.1"/>
    <property type="molecule type" value="Genomic_DNA"/>
</dbReference>
<organism evidence="3 4">
    <name type="scientific">Dictyobacter kobayashii</name>
    <dbReference type="NCBI Taxonomy" id="2014872"/>
    <lineage>
        <taxon>Bacteria</taxon>
        <taxon>Bacillati</taxon>
        <taxon>Chloroflexota</taxon>
        <taxon>Ktedonobacteria</taxon>
        <taxon>Ktedonobacterales</taxon>
        <taxon>Dictyobacteraceae</taxon>
        <taxon>Dictyobacter</taxon>
    </lineage>
</organism>
<dbReference type="InterPro" id="IPR001279">
    <property type="entry name" value="Metallo-B-lactamas"/>
</dbReference>
<dbReference type="InterPro" id="IPR036866">
    <property type="entry name" value="RibonucZ/Hydroxyglut_hydro"/>
</dbReference>
<dbReference type="GO" id="GO:0016787">
    <property type="term" value="F:hydrolase activity"/>
    <property type="evidence" value="ECO:0007669"/>
    <property type="project" value="UniProtKB-KW"/>
</dbReference>
<feature type="domain" description="Metallo-beta-lactamase" evidence="2">
    <location>
        <begin position="27"/>
        <end position="226"/>
    </location>
</feature>
<name>A0A402ANU5_9CHLR</name>
<protein>
    <submittedName>
        <fullName evidence="3">MBL fold metallo-hydrolase</fullName>
    </submittedName>
</protein>
<dbReference type="PANTHER" id="PTHR43546">
    <property type="entry name" value="UPF0173 METAL-DEPENDENT HYDROLASE MJ1163-RELATED"/>
    <property type="match status" value="1"/>
</dbReference>
<dbReference type="PANTHER" id="PTHR43546:SF9">
    <property type="entry name" value="L-ASCORBATE-6-PHOSPHATE LACTONASE ULAG-RELATED"/>
    <property type="match status" value="1"/>
</dbReference>
<dbReference type="Gene3D" id="3.60.15.10">
    <property type="entry name" value="Ribonuclease Z/Hydroxyacylglutathione hydrolase-like"/>
    <property type="match status" value="1"/>
</dbReference>
<keyword evidence="1 3" id="KW-0378">Hydrolase</keyword>
<dbReference type="AlphaFoldDB" id="A0A402ANU5"/>
<evidence type="ECO:0000313" key="3">
    <source>
        <dbReference type="EMBL" id="GCE20762.1"/>
    </source>
</evidence>
<proteinExistence type="predicted"/>
<sequence length="265" mass="28306">MPQPAASPVQVTHSGGPTVLLEIGGLRLLTDPTFDPAGSHYASKPAPRVKTADPTISVAQLGQIDAILLSHEQHFDNLDRAGRAYLPQAGQILTTPTSAQNLEGQVRGMKTWETAELTAPNGLHIQITAMPARHGPAAMQAAIGDVTGWMLEWEGQQHGALYISGDTVLYEDIVEIGQRYHVGTAFLHFGASHVDLFGPDPLSLTGQAGVACANLFAKATIVPIHYEGWSHLTEGRPEIEQAFAAAGLTQRLRFLPFGQTVALNV</sequence>
<dbReference type="Proteomes" id="UP000287188">
    <property type="component" value="Unassembled WGS sequence"/>
</dbReference>
<keyword evidence="4" id="KW-1185">Reference proteome</keyword>
<dbReference type="OrthoDB" id="9805728at2"/>
<reference evidence="4" key="1">
    <citation type="submission" date="2018-12" db="EMBL/GenBank/DDBJ databases">
        <title>Tengunoibacter tsumagoiensis gen. nov., sp. nov., Dictyobacter kobayashii sp. nov., D. alpinus sp. nov., and D. joshuensis sp. nov. and description of Dictyobacteraceae fam. nov. within the order Ktedonobacterales isolated from Tengu-no-mugimeshi.</title>
        <authorList>
            <person name="Wang C.M."/>
            <person name="Zheng Y."/>
            <person name="Sakai Y."/>
            <person name="Toyoda A."/>
            <person name="Minakuchi Y."/>
            <person name="Abe K."/>
            <person name="Yokota A."/>
            <person name="Yabe S."/>
        </authorList>
    </citation>
    <scope>NUCLEOTIDE SEQUENCE [LARGE SCALE GENOMIC DNA]</scope>
    <source>
        <strain evidence="4">Uno11</strain>
    </source>
</reference>
<accession>A0A402ANU5</accession>
<evidence type="ECO:0000313" key="4">
    <source>
        <dbReference type="Proteomes" id="UP000287188"/>
    </source>
</evidence>